<dbReference type="OrthoDB" id="10652606at2759"/>
<proteinExistence type="predicted"/>
<dbReference type="AlphaFoldDB" id="A0A0C9XS85"/>
<reference evidence="1 2" key="1">
    <citation type="submission" date="2014-04" db="EMBL/GenBank/DDBJ databases">
        <authorList>
            <consortium name="DOE Joint Genome Institute"/>
            <person name="Kuo A."/>
            <person name="Kohler A."/>
            <person name="Nagy L.G."/>
            <person name="Floudas D."/>
            <person name="Copeland A."/>
            <person name="Barry K.W."/>
            <person name="Cichocki N."/>
            <person name="Veneault-Fourrey C."/>
            <person name="LaButti K."/>
            <person name="Lindquist E.A."/>
            <person name="Lipzen A."/>
            <person name="Lundell T."/>
            <person name="Morin E."/>
            <person name="Murat C."/>
            <person name="Sun H."/>
            <person name="Tunlid A."/>
            <person name="Henrissat B."/>
            <person name="Grigoriev I.V."/>
            <person name="Hibbett D.S."/>
            <person name="Martin F."/>
            <person name="Nordberg H.P."/>
            <person name="Cantor M.N."/>
            <person name="Hua S.X."/>
        </authorList>
    </citation>
    <scope>NUCLEOTIDE SEQUENCE [LARGE SCALE GENOMIC DNA]</scope>
    <source>
        <strain evidence="1 2">LaAM-08-1</strain>
    </source>
</reference>
<accession>A0A0C9XS85</accession>
<protein>
    <submittedName>
        <fullName evidence="1">Uncharacterized protein</fullName>
    </submittedName>
</protein>
<name>A0A0C9XS85_9AGAR</name>
<keyword evidence="2" id="KW-1185">Reference proteome</keyword>
<dbReference type="EMBL" id="KN838622">
    <property type="protein sequence ID" value="KIK00602.1"/>
    <property type="molecule type" value="Genomic_DNA"/>
</dbReference>
<dbReference type="Proteomes" id="UP000054477">
    <property type="component" value="Unassembled WGS sequence"/>
</dbReference>
<dbReference type="HOGENOM" id="CLU_1305052_0_0_1"/>
<gene>
    <name evidence="1" type="ORF">K443DRAFT_7552</name>
</gene>
<evidence type="ECO:0000313" key="2">
    <source>
        <dbReference type="Proteomes" id="UP000054477"/>
    </source>
</evidence>
<evidence type="ECO:0000313" key="1">
    <source>
        <dbReference type="EMBL" id="KIK00602.1"/>
    </source>
</evidence>
<organism evidence="1 2">
    <name type="scientific">Laccaria amethystina LaAM-08-1</name>
    <dbReference type="NCBI Taxonomy" id="1095629"/>
    <lineage>
        <taxon>Eukaryota</taxon>
        <taxon>Fungi</taxon>
        <taxon>Dikarya</taxon>
        <taxon>Basidiomycota</taxon>
        <taxon>Agaricomycotina</taxon>
        <taxon>Agaricomycetes</taxon>
        <taxon>Agaricomycetidae</taxon>
        <taxon>Agaricales</taxon>
        <taxon>Agaricineae</taxon>
        <taxon>Hydnangiaceae</taxon>
        <taxon>Laccaria</taxon>
    </lineage>
</organism>
<reference evidence="2" key="2">
    <citation type="submission" date="2015-01" db="EMBL/GenBank/DDBJ databases">
        <title>Evolutionary Origins and Diversification of the Mycorrhizal Mutualists.</title>
        <authorList>
            <consortium name="DOE Joint Genome Institute"/>
            <consortium name="Mycorrhizal Genomics Consortium"/>
            <person name="Kohler A."/>
            <person name="Kuo A."/>
            <person name="Nagy L.G."/>
            <person name="Floudas D."/>
            <person name="Copeland A."/>
            <person name="Barry K.W."/>
            <person name="Cichocki N."/>
            <person name="Veneault-Fourrey C."/>
            <person name="LaButti K."/>
            <person name="Lindquist E.A."/>
            <person name="Lipzen A."/>
            <person name="Lundell T."/>
            <person name="Morin E."/>
            <person name="Murat C."/>
            <person name="Riley R."/>
            <person name="Ohm R."/>
            <person name="Sun H."/>
            <person name="Tunlid A."/>
            <person name="Henrissat B."/>
            <person name="Grigoriev I.V."/>
            <person name="Hibbett D.S."/>
            <person name="Martin F."/>
        </authorList>
    </citation>
    <scope>NUCLEOTIDE SEQUENCE [LARGE SCALE GENOMIC DNA]</scope>
    <source>
        <strain evidence="2">LaAM-08-1</strain>
    </source>
</reference>
<sequence length="211" mass="23763">MPSLPGLAPELIQHISTGERPPYPPALLQAAKPHHRTPQVLRSLALYILRDHLDPGPSLLKTLSQSGGIHRATWGTSNLRIAACLTAAVVHHNIVGLRRGLDSLRNITKIVPFLTSLTLINIMVDTSRIPEDDPTKEESSTYNEICPRSTKLVSVNIVEMAFLQYISSYSGLKKIQLVPENFPHWRRRDSEFAARIFYEEFFLHPVEELDV</sequence>